<dbReference type="SUPFAM" id="SSF46785">
    <property type="entry name" value="Winged helix' DNA-binding domain"/>
    <property type="match status" value="1"/>
</dbReference>
<keyword evidence="5" id="KW-0804">Transcription</keyword>
<dbReference type="Gene3D" id="3.40.190.10">
    <property type="entry name" value="Periplasmic binding protein-like II"/>
    <property type="match status" value="2"/>
</dbReference>
<evidence type="ECO:0000259" key="6">
    <source>
        <dbReference type="PROSITE" id="PS50931"/>
    </source>
</evidence>
<protein>
    <submittedName>
        <fullName evidence="7">LysR family transcriptional regulator</fullName>
    </submittedName>
</protein>
<accession>A0ABR7WC82</accession>
<dbReference type="InterPro" id="IPR036388">
    <property type="entry name" value="WH-like_DNA-bd_sf"/>
</dbReference>
<dbReference type="InterPro" id="IPR005119">
    <property type="entry name" value="LysR_subst-bd"/>
</dbReference>
<proteinExistence type="inferred from homology"/>
<dbReference type="Pfam" id="PF00126">
    <property type="entry name" value="HTH_1"/>
    <property type="match status" value="1"/>
</dbReference>
<evidence type="ECO:0000313" key="8">
    <source>
        <dbReference type="Proteomes" id="UP000602395"/>
    </source>
</evidence>
<dbReference type="PANTHER" id="PTHR30346">
    <property type="entry name" value="TRANSCRIPTIONAL DUAL REGULATOR HCAR-RELATED"/>
    <property type="match status" value="1"/>
</dbReference>
<keyword evidence="8" id="KW-1185">Reference proteome</keyword>
<keyword evidence="2" id="KW-0805">Transcription regulation</keyword>
<keyword evidence="4" id="KW-0010">Activator</keyword>
<dbReference type="CDD" id="cd08414">
    <property type="entry name" value="PBP2_LTTR_aromatics_like"/>
    <property type="match status" value="1"/>
</dbReference>
<feature type="domain" description="HTH lysR-type" evidence="6">
    <location>
        <begin position="1"/>
        <end position="60"/>
    </location>
</feature>
<dbReference type="InterPro" id="IPR036390">
    <property type="entry name" value="WH_DNA-bd_sf"/>
</dbReference>
<evidence type="ECO:0000256" key="5">
    <source>
        <dbReference type="ARBA" id="ARBA00023163"/>
    </source>
</evidence>
<dbReference type="RefSeq" id="WP_190266893.1">
    <property type="nucleotide sequence ID" value="NZ_BAABAD010000004.1"/>
</dbReference>
<dbReference type="PROSITE" id="PS50931">
    <property type="entry name" value="HTH_LYSR"/>
    <property type="match status" value="1"/>
</dbReference>
<gene>
    <name evidence="7" type="ORF">IDF66_11225</name>
</gene>
<dbReference type="PRINTS" id="PR00039">
    <property type="entry name" value="HTHLYSR"/>
</dbReference>
<dbReference type="Proteomes" id="UP000602395">
    <property type="component" value="Unassembled WGS sequence"/>
</dbReference>
<dbReference type="Gene3D" id="1.10.10.10">
    <property type="entry name" value="Winged helix-like DNA-binding domain superfamily/Winged helix DNA-binding domain"/>
    <property type="match status" value="1"/>
</dbReference>
<organism evidence="7 8">
    <name type="scientific">Gordonia hankookensis</name>
    <dbReference type="NCBI Taxonomy" id="589403"/>
    <lineage>
        <taxon>Bacteria</taxon>
        <taxon>Bacillati</taxon>
        <taxon>Actinomycetota</taxon>
        <taxon>Actinomycetes</taxon>
        <taxon>Mycobacteriales</taxon>
        <taxon>Gordoniaceae</taxon>
        <taxon>Gordonia</taxon>
    </lineage>
</organism>
<dbReference type="Pfam" id="PF03466">
    <property type="entry name" value="LysR_substrate"/>
    <property type="match status" value="1"/>
</dbReference>
<dbReference type="EMBL" id="JACWMS010000002">
    <property type="protein sequence ID" value="MBD1320161.1"/>
    <property type="molecule type" value="Genomic_DNA"/>
</dbReference>
<evidence type="ECO:0000313" key="7">
    <source>
        <dbReference type="EMBL" id="MBD1320161.1"/>
    </source>
</evidence>
<comment type="similarity">
    <text evidence="1">Belongs to the LysR transcriptional regulatory family.</text>
</comment>
<evidence type="ECO:0000256" key="1">
    <source>
        <dbReference type="ARBA" id="ARBA00009437"/>
    </source>
</evidence>
<evidence type="ECO:0000256" key="4">
    <source>
        <dbReference type="ARBA" id="ARBA00023159"/>
    </source>
</evidence>
<evidence type="ECO:0000256" key="3">
    <source>
        <dbReference type="ARBA" id="ARBA00023125"/>
    </source>
</evidence>
<keyword evidence="3" id="KW-0238">DNA-binding</keyword>
<dbReference type="PANTHER" id="PTHR30346:SF0">
    <property type="entry name" value="HCA OPERON TRANSCRIPTIONAL ACTIVATOR HCAR"/>
    <property type="match status" value="1"/>
</dbReference>
<sequence>MDLTAAHLRYFLAVADELHFARAAERLHISPPSLSQQIQQLERRVGEPLFKRTSRHVALTARGAELLPMARAAVAAMDDVVGWIDRGREPRRTFRIGIAAASELSNALLAAVVERYPDVEWQIRSLGLTEPLSAVQDGQVDVALMFSPQIPDVDGLVVTPLWSEDRDLVVHEGHRFADRESLSLAETDDETFIGIRDLEGTQEWFVDPRPGGKRPQILPLAAHFEEVLQLCAAGVGVNICGSGAAKTYARPGLRYIPVADLPPVTTFLCYQASRADELVGAFERLAVEVSAHRDDPPAPAAQ</sequence>
<evidence type="ECO:0000256" key="2">
    <source>
        <dbReference type="ARBA" id="ARBA00023015"/>
    </source>
</evidence>
<comment type="caution">
    <text evidence="7">The sequence shown here is derived from an EMBL/GenBank/DDBJ whole genome shotgun (WGS) entry which is preliminary data.</text>
</comment>
<name>A0ABR7WC82_9ACTN</name>
<dbReference type="InterPro" id="IPR000847">
    <property type="entry name" value="LysR_HTH_N"/>
</dbReference>
<reference evidence="7 8" key="1">
    <citation type="submission" date="2020-09" db="EMBL/GenBank/DDBJ databases">
        <title>Novel species in genus Gordonia.</title>
        <authorList>
            <person name="Zhang G."/>
        </authorList>
    </citation>
    <scope>NUCLEOTIDE SEQUENCE [LARGE SCALE GENOMIC DNA]</scope>
    <source>
        <strain evidence="7 8">ON-33</strain>
    </source>
</reference>
<dbReference type="SUPFAM" id="SSF53850">
    <property type="entry name" value="Periplasmic binding protein-like II"/>
    <property type="match status" value="1"/>
</dbReference>